<dbReference type="InterPro" id="IPR013780">
    <property type="entry name" value="Glyco_hydro_b"/>
</dbReference>
<organism evidence="1 2">
    <name type="scientific">Clostridium perfringens</name>
    <dbReference type="NCBI Taxonomy" id="1502"/>
    <lineage>
        <taxon>Bacteria</taxon>
        <taxon>Bacillati</taxon>
        <taxon>Bacillota</taxon>
        <taxon>Clostridia</taxon>
        <taxon>Eubacteriales</taxon>
        <taxon>Clostridiaceae</taxon>
        <taxon>Clostridium</taxon>
    </lineage>
</organism>
<dbReference type="SUPFAM" id="SSF51011">
    <property type="entry name" value="Glycosyl hydrolase domain"/>
    <property type="match status" value="1"/>
</dbReference>
<evidence type="ECO:0000313" key="2">
    <source>
        <dbReference type="Proteomes" id="UP001288778"/>
    </source>
</evidence>
<dbReference type="EMBL" id="WNUI01000503">
    <property type="protein sequence ID" value="MDZ4910606.1"/>
    <property type="molecule type" value="Genomic_DNA"/>
</dbReference>
<feature type="non-terminal residue" evidence="1">
    <location>
        <position position="1"/>
    </location>
</feature>
<proteinExistence type="predicted"/>
<comment type="caution">
    <text evidence="1">The sequence shown here is derived from an EMBL/GenBank/DDBJ whole genome shotgun (WGS) entry which is preliminary data.</text>
</comment>
<dbReference type="Proteomes" id="UP001288778">
    <property type="component" value="Unassembled WGS sequence"/>
</dbReference>
<protein>
    <submittedName>
        <fullName evidence="1">Alpha-amylase</fullName>
    </submittedName>
</protein>
<name>A0AAW9I8Q7_CLOPF</name>
<evidence type="ECO:0000313" key="1">
    <source>
        <dbReference type="EMBL" id="MDZ4910606.1"/>
    </source>
</evidence>
<dbReference type="Gene3D" id="2.60.40.1180">
    <property type="entry name" value="Golgi alpha-mannosidase II"/>
    <property type="match status" value="1"/>
</dbReference>
<accession>A0AAW9I8Q7</accession>
<reference evidence="1" key="1">
    <citation type="submission" date="2019-11" db="EMBL/GenBank/DDBJ databases">
        <title>Characterization of Clostridium perfringens isolates from swine manure treated agricultural soils.</title>
        <authorList>
            <person name="Wushke S.T."/>
        </authorList>
    </citation>
    <scope>NUCLEOTIDE SEQUENCE</scope>
    <source>
        <strain evidence="1">X94</strain>
    </source>
</reference>
<sequence length="92" mass="10210">EQDDYFDHPNTIGWVRRGIQEIEFSGCAVVIANGEAGDKRMFVGEHRAGEVWVDLTRTRKDRITIGKDGFALFPVNGGSVSVWAHPDIPVKA</sequence>
<gene>
    <name evidence="1" type="ORF">GNF68_16595</name>
</gene>
<dbReference type="AlphaFoldDB" id="A0AAW9I8Q7"/>